<gene>
    <name evidence="1" type="ORF">DHETER_LOCUS5421</name>
</gene>
<evidence type="ECO:0000313" key="2">
    <source>
        <dbReference type="Proteomes" id="UP000789702"/>
    </source>
</evidence>
<dbReference type="EMBL" id="CAJVPU010006040">
    <property type="protein sequence ID" value="CAG8555631.1"/>
    <property type="molecule type" value="Genomic_DNA"/>
</dbReference>
<name>A0ACA9LXB8_9GLOM</name>
<sequence>TGLFEAVGRGVGRGLDKLVEITGGLSEKQLLPACYPYWNVKKLIEVRVDCSDILIYTQGLSLDIHIAELRLY</sequence>
<keyword evidence="2" id="KW-1185">Reference proteome</keyword>
<feature type="non-terminal residue" evidence="1">
    <location>
        <position position="1"/>
    </location>
</feature>
<reference evidence="1" key="1">
    <citation type="submission" date="2021-06" db="EMBL/GenBank/DDBJ databases">
        <authorList>
            <person name="Kallberg Y."/>
            <person name="Tangrot J."/>
            <person name="Rosling A."/>
        </authorList>
    </citation>
    <scope>NUCLEOTIDE SEQUENCE</scope>
    <source>
        <strain evidence="1">IL203A</strain>
    </source>
</reference>
<protein>
    <submittedName>
        <fullName evidence="1">16942_t:CDS:1</fullName>
    </submittedName>
</protein>
<comment type="caution">
    <text evidence="1">The sequence shown here is derived from an EMBL/GenBank/DDBJ whole genome shotgun (WGS) entry which is preliminary data.</text>
</comment>
<dbReference type="Proteomes" id="UP000789702">
    <property type="component" value="Unassembled WGS sequence"/>
</dbReference>
<proteinExistence type="predicted"/>
<accession>A0ACA9LXB8</accession>
<organism evidence="1 2">
    <name type="scientific">Dentiscutata heterogama</name>
    <dbReference type="NCBI Taxonomy" id="1316150"/>
    <lineage>
        <taxon>Eukaryota</taxon>
        <taxon>Fungi</taxon>
        <taxon>Fungi incertae sedis</taxon>
        <taxon>Mucoromycota</taxon>
        <taxon>Glomeromycotina</taxon>
        <taxon>Glomeromycetes</taxon>
        <taxon>Diversisporales</taxon>
        <taxon>Gigasporaceae</taxon>
        <taxon>Dentiscutata</taxon>
    </lineage>
</organism>
<evidence type="ECO:0000313" key="1">
    <source>
        <dbReference type="EMBL" id="CAG8555631.1"/>
    </source>
</evidence>